<dbReference type="HOGENOM" id="CLU_2097509_0_0_1"/>
<protein>
    <submittedName>
        <fullName evidence="1">Uncharacterized protein</fullName>
    </submittedName>
</protein>
<organism evidence="1 2">
    <name type="scientific">Vairimorpha apis BRL 01</name>
    <dbReference type="NCBI Taxonomy" id="1037528"/>
    <lineage>
        <taxon>Eukaryota</taxon>
        <taxon>Fungi</taxon>
        <taxon>Fungi incertae sedis</taxon>
        <taxon>Microsporidia</taxon>
        <taxon>Nosematidae</taxon>
        <taxon>Vairimorpha</taxon>
    </lineage>
</organism>
<proteinExistence type="predicted"/>
<reference evidence="1 2" key="1">
    <citation type="journal article" date="2013" name="BMC Genomics">
        <title>Genome sequencing and comparative genomics of honey bee microsporidia, Nosema apis reveal novel insights into host-parasite interactions.</title>
        <authorList>
            <person name="Chen Yp."/>
            <person name="Pettis J.S."/>
            <person name="Zhao Y."/>
            <person name="Liu X."/>
            <person name="Tallon L.J."/>
            <person name="Sadzewicz L.D."/>
            <person name="Li R."/>
            <person name="Zheng H."/>
            <person name="Huang S."/>
            <person name="Zhang X."/>
            <person name="Hamilton M.C."/>
            <person name="Pernal S.F."/>
            <person name="Melathopoulos A.P."/>
            <person name="Yan X."/>
            <person name="Evans J.D."/>
        </authorList>
    </citation>
    <scope>NUCLEOTIDE SEQUENCE [LARGE SCALE GENOMIC DNA]</scope>
    <source>
        <strain evidence="1 2">BRL 01</strain>
    </source>
</reference>
<dbReference type="EMBL" id="KE647095">
    <property type="protein sequence ID" value="EQB61762.1"/>
    <property type="molecule type" value="Genomic_DNA"/>
</dbReference>
<accession>T0L2I6</accession>
<dbReference type="VEuPathDB" id="MicrosporidiaDB:NAPIS_ORF00661"/>
<name>T0L2I6_9MICR</name>
<dbReference type="Proteomes" id="UP000053780">
    <property type="component" value="Unassembled WGS sequence"/>
</dbReference>
<evidence type="ECO:0000313" key="1">
    <source>
        <dbReference type="EMBL" id="EQB61762.1"/>
    </source>
</evidence>
<keyword evidence="2" id="KW-1185">Reference proteome</keyword>
<gene>
    <name evidence="1" type="ORF">NAPIS_ORF00661</name>
</gene>
<sequence length="116" mass="13942">MKAYIKNNKLRFKSPVLSCIYKLNKIQNAIEDKNNDKFPYEEIQDFIYDCKKIIEETENIEIPLDYIEHINKNKEALNYFESKNLKSKNKEDIVNKQKDVFNKFKNGIKDFLDLLE</sequence>
<evidence type="ECO:0000313" key="2">
    <source>
        <dbReference type="Proteomes" id="UP000053780"/>
    </source>
</evidence>
<dbReference type="AlphaFoldDB" id="T0L2I6"/>